<keyword evidence="1" id="KW-0175">Coiled coil</keyword>
<feature type="compositionally biased region" description="Basic and acidic residues" evidence="2">
    <location>
        <begin position="354"/>
        <end position="363"/>
    </location>
</feature>
<evidence type="ECO:0000313" key="3">
    <source>
        <dbReference type="EMBL" id="CAF0857337.1"/>
    </source>
</evidence>
<protein>
    <submittedName>
        <fullName evidence="4">Uncharacterized protein</fullName>
    </submittedName>
</protein>
<name>A0A818JL56_9BILA</name>
<dbReference type="Proteomes" id="UP000663860">
    <property type="component" value="Unassembled WGS sequence"/>
</dbReference>
<reference evidence="4" key="1">
    <citation type="submission" date="2021-02" db="EMBL/GenBank/DDBJ databases">
        <authorList>
            <person name="Nowell W R."/>
        </authorList>
    </citation>
    <scope>NUCLEOTIDE SEQUENCE</scope>
</reference>
<dbReference type="EMBL" id="CAJNOE010000071">
    <property type="protein sequence ID" value="CAF0857337.1"/>
    <property type="molecule type" value="Genomic_DNA"/>
</dbReference>
<comment type="caution">
    <text evidence="4">The sequence shown here is derived from an EMBL/GenBank/DDBJ whole genome shotgun (WGS) entry which is preliminary data.</text>
</comment>
<gene>
    <name evidence="3" type="ORF">IZO911_LOCUS9929</name>
    <name evidence="4" type="ORF">KXQ929_LOCUS2206</name>
</gene>
<sequence>MSKLRTCPHQHPQIRQKFEDKFRALENELRQKNDTIDILRNDIASPNQKNDLSRAPCIPSTTQQMVVCNTSQRTNVNSNWNILIKDREIAKLKGLIFQKDSELIELISSNKNALLQMEDRMERERKLWNEHKELLLAGERAKFDEEKIRLYKNLQDQLKHEQERCQRLEKKLYDAQMQSSEAQLILKENGRERINAIYNMKEQCRKEFHDEVSRLHNQFQMEKVNELTRVQQRMHELENTLDRLSNENADASACQQELILKMETSEKACVRLVNDSITKLLMAMDSSSHTYTKIPQVTSFTYDREALIERLPTRNVLKLLEDTIEDIRNYIMEQKIRIEVKRKSKTTTDQSTDYPDRTHDDANQNHCQQTTNSLLKQEKENNYYVHDIDLLSKAYDKYHSQNKSRKPFQLSSQQNNTIDNLVQKLENHIAYELDRVTKQRLTLNSANHYDDLSMLYHSKVPKKIKSTFINIDDAENHNIHSHPLRGN</sequence>
<proteinExistence type="predicted"/>
<accession>A0A818JL56</accession>
<evidence type="ECO:0000313" key="5">
    <source>
        <dbReference type="Proteomes" id="UP000663868"/>
    </source>
</evidence>
<feature type="coiled-coil region" evidence="1">
    <location>
        <begin position="15"/>
        <end position="42"/>
    </location>
</feature>
<evidence type="ECO:0000256" key="2">
    <source>
        <dbReference type="SAM" id="MobiDB-lite"/>
    </source>
</evidence>
<feature type="coiled-coil region" evidence="1">
    <location>
        <begin position="220"/>
        <end position="254"/>
    </location>
</feature>
<feature type="coiled-coil region" evidence="1">
    <location>
        <begin position="151"/>
        <end position="178"/>
    </location>
</feature>
<organism evidence="4 5">
    <name type="scientific">Adineta steineri</name>
    <dbReference type="NCBI Taxonomy" id="433720"/>
    <lineage>
        <taxon>Eukaryota</taxon>
        <taxon>Metazoa</taxon>
        <taxon>Spiralia</taxon>
        <taxon>Gnathifera</taxon>
        <taxon>Rotifera</taxon>
        <taxon>Eurotatoria</taxon>
        <taxon>Bdelloidea</taxon>
        <taxon>Adinetida</taxon>
        <taxon>Adinetidae</taxon>
        <taxon>Adineta</taxon>
    </lineage>
</organism>
<evidence type="ECO:0000256" key="1">
    <source>
        <dbReference type="SAM" id="Coils"/>
    </source>
</evidence>
<evidence type="ECO:0000313" key="4">
    <source>
        <dbReference type="EMBL" id="CAF3541894.1"/>
    </source>
</evidence>
<feature type="region of interest" description="Disordered" evidence="2">
    <location>
        <begin position="343"/>
        <end position="365"/>
    </location>
</feature>
<dbReference type="AlphaFoldDB" id="A0A818JL56"/>
<dbReference type="EMBL" id="CAJOBB010000065">
    <property type="protein sequence ID" value="CAF3541894.1"/>
    <property type="molecule type" value="Genomic_DNA"/>
</dbReference>
<dbReference type="Proteomes" id="UP000663868">
    <property type="component" value="Unassembled WGS sequence"/>
</dbReference>